<evidence type="ECO:0000313" key="7">
    <source>
        <dbReference type="EMBL" id="MFD2026604.1"/>
    </source>
</evidence>
<keyword evidence="8" id="KW-1185">Reference proteome</keyword>
<evidence type="ECO:0000313" key="8">
    <source>
        <dbReference type="Proteomes" id="UP001597338"/>
    </source>
</evidence>
<dbReference type="PRINTS" id="PR00455">
    <property type="entry name" value="HTHTETR"/>
</dbReference>
<evidence type="ECO:0000256" key="5">
    <source>
        <dbReference type="SAM" id="MobiDB-lite"/>
    </source>
</evidence>
<dbReference type="SUPFAM" id="SSF48498">
    <property type="entry name" value="Tetracyclin repressor-like, C-terminal domain"/>
    <property type="match status" value="1"/>
</dbReference>
<reference evidence="8" key="1">
    <citation type="journal article" date="2019" name="Int. J. Syst. Evol. Microbiol.">
        <title>The Global Catalogue of Microorganisms (GCM) 10K type strain sequencing project: providing services to taxonomists for standard genome sequencing and annotation.</title>
        <authorList>
            <consortium name="The Broad Institute Genomics Platform"/>
            <consortium name="The Broad Institute Genome Sequencing Center for Infectious Disease"/>
            <person name="Wu L."/>
            <person name="Ma J."/>
        </authorList>
    </citation>
    <scope>NUCLEOTIDE SEQUENCE [LARGE SCALE GENOMIC DNA]</scope>
    <source>
        <strain evidence="8">CCM 7043</strain>
    </source>
</reference>
<dbReference type="RefSeq" id="WP_377198423.1">
    <property type="nucleotide sequence ID" value="NZ_JBHUHF010000001.1"/>
</dbReference>
<dbReference type="PANTHER" id="PTHR30055">
    <property type="entry name" value="HTH-TYPE TRANSCRIPTIONAL REGULATOR RUTR"/>
    <property type="match status" value="1"/>
</dbReference>
<evidence type="ECO:0000256" key="3">
    <source>
        <dbReference type="ARBA" id="ARBA00023163"/>
    </source>
</evidence>
<dbReference type="Pfam" id="PF00440">
    <property type="entry name" value="TetR_N"/>
    <property type="match status" value="1"/>
</dbReference>
<dbReference type="InterPro" id="IPR009057">
    <property type="entry name" value="Homeodomain-like_sf"/>
</dbReference>
<keyword evidence="1" id="KW-0805">Transcription regulation</keyword>
<dbReference type="EMBL" id="JBHUHF010000001">
    <property type="protein sequence ID" value="MFD2026604.1"/>
    <property type="molecule type" value="Genomic_DNA"/>
</dbReference>
<gene>
    <name evidence="7" type="ORF">ACFSL2_13895</name>
</gene>
<organism evidence="7 8">
    <name type="scientific">Promicromonospora aerolata</name>
    <dbReference type="NCBI Taxonomy" id="195749"/>
    <lineage>
        <taxon>Bacteria</taxon>
        <taxon>Bacillati</taxon>
        <taxon>Actinomycetota</taxon>
        <taxon>Actinomycetes</taxon>
        <taxon>Micrococcales</taxon>
        <taxon>Promicromonosporaceae</taxon>
        <taxon>Promicromonospora</taxon>
    </lineage>
</organism>
<dbReference type="Pfam" id="PF16859">
    <property type="entry name" value="TetR_C_11"/>
    <property type="match status" value="1"/>
</dbReference>
<feature type="compositionally biased region" description="Low complexity" evidence="5">
    <location>
        <begin position="1"/>
        <end position="12"/>
    </location>
</feature>
<feature type="region of interest" description="Disordered" evidence="5">
    <location>
        <begin position="1"/>
        <end position="27"/>
    </location>
</feature>
<feature type="domain" description="HTH tetR-type" evidence="6">
    <location>
        <begin position="25"/>
        <end position="85"/>
    </location>
</feature>
<feature type="DNA-binding region" description="H-T-H motif" evidence="4">
    <location>
        <begin position="48"/>
        <end position="67"/>
    </location>
</feature>
<dbReference type="PANTHER" id="PTHR30055:SF149">
    <property type="entry name" value="TETR-FAMILY TRANSCRIPTIONAL REGULATOR"/>
    <property type="match status" value="1"/>
</dbReference>
<evidence type="ECO:0000256" key="1">
    <source>
        <dbReference type="ARBA" id="ARBA00023015"/>
    </source>
</evidence>
<dbReference type="SUPFAM" id="SSF46689">
    <property type="entry name" value="Homeodomain-like"/>
    <property type="match status" value="1"/>
</dbReference>
<dbReference type="PROSITE" id="PS01081">
    <property type="entry name" value="HTH_TETR_1"/>
    <property type="match status" value="1"/>
</dbReference>
<accession>A0ABW4V9X0</accession>
<dbReference type="Gene3D" id="1.10.10.60">
    <property type="entry name" value="Homeodomain-like"/>
    <property type="match status" value="1"/>
</dbReference>
<dbReference type="InterPro" id="IPR036271">
    <property type="entry name" value="Tet_transcr_reg_TetR-rel_C_sf"/>
</dbReference>
<protein>
    <submittedName>
        <fullName evidence="7">TetR/AcrR family transcriptional regulator</fullName>
    </submittedName>
</protein>
<keyword evidence="2 4" id="KW-0238">DNA-binding</keyword>
<dbReference type="InterPro" id="IPR001647">
    <property type="entry name" value="HTH_TetR"/>
</dbReference>
<dbReference type="InterPro" id="IPR023772">
    <property type="entry name" value="DNA-bd_HTH_TetR-type_CS"/>
</dbReference>
<comment type="caution">
    <text evidence="7">The sequence shown here is derived from an EMBL/GenBank/DDBJ whole genome shotgun (WGS) entry which is preliminary data.</text>
</comment>
<dbReference type="InterPro" id="IPR050109">
    <property type="entry name" value="HTH-type_TetR-like_transc_reg"/>
</dbReference>
<dbReference type="Proteomes" id="UP001597338">
    <property type="component" value="Unassembled WGS sequence"/>
</dbReference>
<dbReference type="Gene3D" id="1.10.357.10">
    <property type="entry name" value="Tetracycline Repressor, domain 2"/>
    <property type="match status" value="1"/>
</dbReference>
<keyword evidence="3" id="KW-0804">Transcription</keyword>
<dbReference type="PROSITE" id="PS50977">
    <property type="entry name" value="HTH_TETR_2"/>
    <property type="match status" value="1"/>
</dbReference>
<evidence type="ECO:0000256" key="4">
    <source>
        <dbReference type="PROSITE-ProRule" id="PRU00335"/>
    </source>
</evidence>
<name>A0ABW4V9X0_9MICO</name>
<sequence>MTQTEQTGQAEQAESRPRLGRKRDHTRDPEILDAALDVLAETGYDGMTIDLVAARAKAGKATLYRRWSSKADLVLDAVACMKGSDLDLDSLPDTGTLRGDLVAMVRPPSIRDSERKLKVMTGIVSMIARNPELAAAAHEALVEPRAAVNRVFFQRAIDRGEVRADLDVEKLCMVGPAMVAYRSLMLRIPVDREFLIANIDEIILPAAGLRAA</sequence>
<proteinExistence type="predicted"/>
<dbReference type="InterPro" id="IPR011075">
    <property type="entry name" value="TetR_C"/>
</dbReference>
<evidence type="ECO:0000256" key="2">
    <source>
        <dbReference type="ARBA" id="ARBA00023125"/>
    </source>
</evidence>
<evidence type="ECO:0000259" key="6">
    <source>
        <dbReference type="PROSITE" id="PS50977"/>
    </source>
</evidence>